<dbReference type="AlphaFoldDB" id="A0A7C9HLM6"/>
<feature type="chain" id="PRO_5028976857" description="Glycine-zipper-containing OmpA-like membrane domain-containing protein" evidence="2">
    <location>
        <begin position="23"/>
        <end position="153"/>
    </location>
</feature>
<dbReference type="Pfam" id="PF13436">
    <property type="entry name" value="Gly-zipper_OmpA"/>
    <property type="match status" value="1"/>
</dbReference>
<keyword evidence="5" id="KW-1185">Reference proteome</keyword>
<dbReference type="RefSeq" id="WP_156641082.1">
    <property type="nucleotide sequence ID" value="NZ_WOXT01000001.1"/>
</dbReference>
<proteinExistence type="predicted"/>
<accession>A0A7C9HLM6</accession>
<dbReference type="EMBL" id="WOXT01000001">
    <property type="protein sequence ID" value="MUV13857.1"/>
    <property type="molecule type" value="Genomic_DNA"/>
</dbReference>
<name>A0A7C9HLM6_9GAMM</name>
<protein>
    <recommendedName>
        <fullName evidence="3">Glycine-zipper-containing OmpA-like membrane domain-containing protein</fullName>
    </recommendedName>
</protein>
<comment type="caution">
    <text evidence="4">The sequence shown here is derived from an EMBL/GenBank/DDBJ whole genome shotgun (WGS) entry which is preliminary data.</text>
</comment>
<dbReference type="InterPro" id="IPR025693">
    <property type="entry name" value="Gly-zipper_OmpA-like_dom"/>
</dbReference>
<reference evidence="4 5" key="1">
    <citation type="submission" date="2019-12" db="EMBL/GenBank/DDBJ databases">
        <authorList>
            <person name="Xu J."/>
        </authorList>
    </citation>
    <scope>NUCLEOTIDE SEQUENCE [LARGE SCALE GENOMIC DNA]</scope>
    <source>
        <strain evidence="4 5">HX-5-24</strain>
    </source>
</reference>
<evidence type="ECO:0000259" key="3">
    <source>
        <dbReference type="Pfam" id="PF13436"/>
    </source>
</evidence>
<evidence type="ECO:0000256" key="1">
    <source>
        <dbReference type="SAM" id="MobiDB-lite"/>
    </source>
</evidence>
<organism evidence="4 5">
    <name type="scientific">Noviluteimonas gilva</name>
    <dbReference type="NCBI Taxonomy" id="2682097"/>
    <lineage>
        <taxon>Bacteria</taxon>
        <taxon>Pseudomonadati</taxon>
        <taxon>Pseudomonadota</taxon>
        <taxon>Gammaproteobacteria</taxon>
        <taxon>Lysobacterales</taxon>
        <taxon>Lysobacteraceae</taxon>
        <taxon>Noviluteimonas</taxon>
    </lineage>
</organism>
<feature type="signal peptide" evidence="2">
    <location>
        <begin position="1"/>
        <end position="22"/>
    </location>
</feature>
<evidence type="ECO:0000313" key="5">
    <source>
        <dbReference type="Proteomes" id="UP000479692"/>
    </source>
</evidence>
<evidence type="ECO:0000256" key="2">
    <source>
        <dbReference type="SAM" id="SignalP"/>
    </source>
</evidence>
<feature type="compositionally biased region" description="Low complexity" evidence="1">
    <location>
        <begin position="56"/>
        <end position="68"/>
    </location>
</feature>
<keyword evidence="2" id="KW-0732">Signal</keyword>
<feature type="domain" description="Glycine-zipper-containing OmpA-like membrane" evidence="3">
    <location>
        <begin position="75"/>
        <end position="112"/>
    </location>
</feature>
<dbReference type="Proteomes" id="UP000479692">
    <property type="component" value="Unassembled WGS sequence"/>
</dbReference>
<gene>
    <name evidence="4" type="ORF">GN331_06490</name>
</gene>
<feature type="region of interest" description="Disordered" evidence="1">
    <location>
        <begin position="56"/>
        <end position="77"/>
    </location>
</feature>
<sequence>MRSFVKVFALALLALATLPAWAQKPSAYPAKGQSAELKAQDDAACAAWAKQDTGIDPAATASTTTASTGPQGERARGAVRGAAAGAVIGEVANGDSSDGAAIGATAGVVAGGRAARRNQAARTQQAQQAQANAQATYWNSWGACMAGKGYSVR</sequence>
<evidence type="ECO:0000313" key="4">
    <source>
        <dbReference type="EMBL" id="MUV13857.1"/>
    </source>
</evidence>